<feature type="transmembrane region" description="Helical" evidence="7">
    <location>
        <begin position="82"/>
        <end position="103"/>
    </location>
</feature>
<dbReference type="Proteomes" id="UP001597214">
    <property type="component" value="Unassembled WGS sequence"/>
</dbReference>
<evidence type="ECO:0000313" key="9">
    <source>
        <dbReference type="EMBL" id="MFD1737712.1"/>
    </source>
</evidence>
<dbReference type="InterPro" id="IPR000515">
    <property type="entry name" value="MetI-like"/>
</dbReference>
<comment type="subcellular location">
    <subcellularLocation>
        <location evidence="1">Cell membrane</location>
        <topology evidence="1">Multi-pass membrane protein</topology>
    </subcellularLocation>
</comment>
<keyword evidence="4 7" id="KW-0812">Transmembrane</keyword>
<feature type="transmembrane region" description="Helical" evidence="7">
    <location>
        <begin position="7"/>
        <end position="28"/>
    </location>
</feature>
<evidence type="ECO:0000256" key="6">
    <source>
        <dbReference type="ARBA" id="ARBA00023136"/>
    </source>
</evidence>
<evidence type="ECO:0000256" key="5">
    <source>
        <dbReference type="ARBA" id="ARBA00022989"/>
    </source>
</evidence>
<feature type="domain" description="ABC transmembrane type-1" evidence="8">
    <location>
        <begin position="80"/>
        <end position="277"/>
    </location>
</feature>
<reference evidence="10" key="1">
    <citation type="journal article" date="2019" name="Int. J. Syst. Evol. Microbiol.">
        <title>The Global Catalogue of Microorganisms (GCM) 10K type strain sequencing project: providing services to taxonomists for standard genome sequencing and annotation.</title>
        <authorList>
            <consortium name="The Broad Institute Genomics Platform"/>
            <consortium name="The Broad Institute Genome Sequencing Center for Infectious Disease"/>
            <person name="Wu L."/>
            <person name="Ma J."/>
        </authorList>
    </citation>
    <scope>NUCLEOTIDE SEQUENCE [LARGE SCALE GENOMIC DNA]</scope>
    <source>
        <strain evidence="10">CCUG 49339</strain>
    </source>
</reference>
<evidence type="ECO:0000259" key="8">
    <source>
        <dbReference type="PROSITE" id="PS50928"/>
    </source>
</evidence>
<proteinExistence type="predicted"/>
<dbReference type="PANTHER" id="PTHR30465">
    <property type="entry name" value="INNER MEMBRANE ABC TRANSPORTER"/>
    <property type="match status" value="1"/>
</dbReference>
<keyword evidence="5 7" id="KW-1133">Transmembrane helix</keyword>
<evidence type="ECO:0000256" key="4">
    <source>
        <dbReference type="ARBA" id="ARBA00022692"/>
    </source>
</evidence>
<evidence type="ECO:0000256" key="2">
    <source>
        <dbReference type="ARBA" id="ARBA00022448"/>
    </source>
</evidence>
<feature type="transmembrane region" description="Helical" evidence="7">
    <location>
        <begin position="115"/>
        <end position="143"/>
    </location>
</feature>
<comment type="caution">
    <text evidence="9">The sequence shown here is derived from an EMBL/GenBank/DDBJ whole genome shotgun (WGS) entry which is preliminary data.</text>
</comment>
<protein>
    <recommendedName>
        <fullName evidence="8">ABC transmembrane type-1 domain-containing protein</fullName>
    </recommendedName>
</protein>
<organism evidence="9 10">
    <name type="scientific">Bacillus salitolerans</name>
    <dbReference type="NCBI Taxonomy" id="1437434"/>
    <lineage>
        <taxon>Bacteria</taxon>
        <taxon>Bacillati</taxon>
        <taxon>Bacillota</taxon>
        <taxon>Bacilli</taxon>
        <taxon>Bacillales</taxon>
        <taxon>Bacillaceae</taxon>
        <taxon>Bacillus</taxon>
    </lineage>
</organism>
<gene>
    <name evidence="9" type="ORF">ACFSCX_14345</name>
</gene>
<dbReference type="SUPFAM" id="SSF161098">
    <property type="entry name" value="MetI-like"/>
    <property type="match status" value="1"/>
</dbReference>
<keyword evidence="2" id="KW-0813">Transport</keyword>
<dbReference type="EMBL" id="JBHUEM010000022">
    <property type="protein sequence ID" value="MFD1737712.1"/>
    <property type="molecule type" value="Genomic_DNA"/>
</dbReference>
<dbReference type="RefSeq" id="WP_377928932.1">
    <property type="nucleotide sequence ID" value="NZ_JBHUEM010000022.1"/>
</dbReference>
<evidence type="ECO:0000256" key="3">
    <source>
        <dbReference type="ARBA" id="ARBA00022475"/>
    </source>
</evidence>
<name>A0ABW4LT87_9BACI</name>
<dbReference type="PROSITE" id="PS50928">
    <property type="entry name" value="ABC_TM1"/>
    <property type="match status" value="1"/>
</dbReference>
<feature type="transmembrane region" description="Helical" evidence="7">
    <location>
        <begin position="226"/>
        <end position="243"/>
    </location>
</feature>
<evidence type="ECO:0000256" key="7">
    <source>
        <dbReference type="SAM" id="Phobius"/>
    </source>
</evidence>
<feature type="transmembrane region" description="Helical" evidence="7">
    <location>
        <begin position="163"/>
        <end position="184"/>
    </location>
</feature>
<accession>A0ABW4LT87</accession>
<dbReference type="PANTHER" id="PTHR30465:SF44">
    <property type="entry name" value="ABC-TYPE DIPEPTIDE_OLIGOPEPTIDE TRANSPORT SYSTEM, PERMEASE COMPONENT"/>
    <property type="match status" value="1"/>
</dbReference>
<dbReference type="InterPro" id="IPR035906">
    <property type="entry name" value="MetI-like_sf"/>
</dbReference>
<feature type="transmembrane region" description="Helical" evidence="7">
    <location>
        <begin position="255"/>
        <end position="273"/>
    </location>
</feature>
<keyword evidence="6 7" id="KW-0472">Membrane</keyword>
<sequence length="291" mass="33425">MKFISKFILIIIGFTLISALPALVVNAVQVSTTDKGVGSIFKPYFTTVYDNVVLLFQPENWVYQGFRKTYPLFPMFWDRYSYSMKVFVLSLIIALALAFLFMITIQLAPKKVRKLLISVFTILESLPDVFIIISLQLLVILYFKRTGVLLAQVAVFQEDIYTLPVACLSIIPTFLLLRTVLFFIQEEESKMYVDLAKVKGLSNVRILLIHTFRNVLYSLFYRSKLIFSFMLSNLFIIEVLFNMDGALQFLTRARGAEFIIAATLIFIPFYLFFSLTEKFVLQFIGESGEAA</sequence>
<keyword evidence="3" id="KW-1003">Cell membrane</keyword>
<evidence type="ECO:0000256" key="1">
    <source>
        <dbReference type="ARBA" id="ARBA00004651"/>
    </source>
</evidence>
<evidence type="ECO:0000313" key="10">
    <source>
        <dbReference type="Proteomes" id="UP001597214"/>
    </source>
</evidence>
<keyword evidence="10" id="KW-1185">Reference proteome</keyword>